<accession>A0A0V0QYZ8</accession>
<proteinExistence type="predicted"/>
<organism evidence="2 3">
    <name type="scientific">Pseudocohnilembus persalinus</name>
    <name type="common">Ciliate</name>
    <dbReference type="NCBI Taxonomy" id="266149"/>
    <lineage>
        <taxon>Eukaryota</taxon>
        <taxon>Sar</taxon>
        <taxon>Alveolata</taxon>
        <taxon>Ciliophora</taxon>
        <taxon>Intramacronucleata</taxon>
        <taxon>Oligohymenophorea</taxon>
        <taxon>Scuticociliatia</taxon>
        <taxon>Philasterida</taxon>
        <taxon>Pseudocohnilembidae</taxon>
        <taxon>Pseudocohnilembus</taxon>
    </lineage>
</organism>
<evidence type="ECO:0008006" key="4">
    <source>
        <dbReference type="Google" id="ProtNLM"/>
    </source>
</evidence>
<dbReference type="AlphaFoldDB" id="A0A0V0QYZ8"/>
<keyword evidence="1" id="KW-0812">Transmembrane</keyword>
<keyword evidence="1" id="KW-1133">Transmembrane helix</keyword>
<dbReference type="InParanoid" id="A0A0V0QYZ8"/>
<protein>
    <recommendedName>
        <fullName evidence="4">Transmembrane protein</fullName>
    </recommendedName>
</protein>
<feature type="transmembrane region" description="Helical" evidence="1">
    <location>
        <begin position="64"/>
        <end position="84"/>
    </location>
</feature>
<name>A0A0V0QYZ8_PSEPJ</name>
<feature type="transmembrane region" description="Helical" evidence="1">
    <location>
        <begin position="104"/>
        <end position="125"/>
    </location>
</feature>
<keyword evidence="1" id="KW-0472">Membrane</keyword>
<reference evidence="2 3" key="1">
    <citation type="journal article" date="2015" name="Sci. Rep.">
        <title>Genome of the facultative scuticociliatosis pathogen Pseudocohnilembus persalinus provides insight into its virulence through horizontal gene transfer.</title>
        <authorList>
            <person name="Xiong J."/>
            <person name="Wang G."/>
            <person name="Cheng J."/>
            <person name="Tian M."/>
            <person name="Pan X."/>
            <person name="Warren A."/>
            <person name="Jiang C."/>
            <person name="Yuan D."/>
            <person name="Miao W."/>
        </authorList>
    </citation>
    <scope>NUCLEOTIDE SEQUENCE [LARGE SCALE GENOMIC DNA]</scope>
    <source>
        <strain evidence="2">36N120E</strain>
    </source>
</reference>
<dbReference type="OrthoDB" id="10483861at2759"/>
<evidence type="ECO:0000313" key="3">
    <source>
        <dbReference type="Proteomes" id="UP000054937"/>
    </source>
</evidence>
<comment type="caution">
    <text evidence="2">The sequence shown here is derived from an EMBL/GenBank/DDBJ whole genome shotgun (WGS) entry which is preliminary data.</text>
</comment>
<dbReference type="OMA" id="MIAYSHS"/>
<feature type="transmembrane region" description="Helical" evidence="1">
    <location>
        <begin position="198"/>
        <end position="215"/>
    </location>
</feature>
<evidence type="ECO:0000256" key="1">
    <source>
        <dbReference type="SAM" id="Phobius"/>
    </source>
</evidence>
<gene>
    <name evidence="2" type="ORF">PPERSA_11003</name>
</gene>
<keyword evidence="3" id="KW-1185">Reference proteome</keyword>
<feature type="transmembrane region" description="Helical" evidence="1">
    <location>
        <begin position="137"/>
        <end position="157"/>
    </location>
</feature>
<evidence type="ECO:0000313" key="2">
    <source>
        <dbReference type="EMBL" id="KRX07454.1"/>
    </source>
</evidence>
<dbReference type="Proteomes" id="UP000054937">
    <property type="component" value="Unassembled WGS sequence"/>
</dbReference>
<sequence length="257" mass="30211">MKKFFNSFLFQNNQLNRYKGKVFQQPKKNSKEGRQFQEKISFNSKARQAVQKMNKNLATNTPRICAGLLLGASLPQFYYLYQAIWRDYQDRDFVKYLKKSIDYVNYKNAFFAAVIFGLESVKFVDQRAKNIVQKNKMAYTLVLIPLGLSLTSHSFLFDGYIDKKIVFPSYIADGALLVLEANLSNQGLIPFWLFNLRYQVHLFDIFYLVCIYYAFKHLNEDMEKNPHRYLENSNNNNTNNNIQNVNPQLQQQKLAIL</sequence>
<dbReference type="EMBL" id="LDAU01000082">
    <property type="protein sequence ID" value="KRX07454.1"/>
    <property type="molecule type" value="Genomic_DNA"/>
</dbReference>